<name>A0ABU6VT40_9FABA</name>
<evidence type="ECO:0000313" key="1">
    <source>
        <dbReference type="EMBL" id="MED6176319.1"/>
    </source>
</evidence>
<proteinExistence type="predicted"/>
<gene>
    <name evidence="1" type="ORF">PIB30_087027</name>
</gene>
<dbReference type="Proteomes" id="UP001341840">
    <property type="component" value="Unassembled WGS sequence"/>
</dbReference>
<accession>A0ABU6VT40</accession>
<evidence type="ECO:0000313" key="2">
    <source>
        <dbReference type="Proteomes" id="UP001341840"/>
    </source>
</evidence>
<sequence length="126" mass="13926">MATLTCGIVPTVLFEEAMVDTIHPEPELEDTDPSMNVAPQTAGPSEVAALQRNQIESNSRIGSVKSTVKNIERMLKENLKLKSSASSHNEAPFTELWFDSNHRPWPKGVKAELSAFDGEGVEEWVF</sequence>
<reference evidence="1 2" key="1">
    <citation type="journal article" date="2023" name="Plants (Basel)">
        <title>Bridging the Gap: Combining Genomics and Transcriptomics Approaches to Understand Stylosanthes scabra, an Orphan Legume from the Brazilian Caatinga.</title>
        <authorList>
            <person name="Ferreira-Neto J.R.C."/>
            <person name="da Silva M.D."/>
            <person name="Binneck E."/>
            <person name="de Melo N.F."/>
            <person name="da Silva R.H."/>
            <person name="de Melo A.L.T.M."/>
            <person name="Pandolfi V."/>
            <person name="Bustamante F.O."/>
            <person name="Brasileiro-Vidal A.C."/>
            <person name="Benko-Iseppon A.M."/>
        </authorList>
    </citation>
    <scope>NUCLEOTIDE SEQUENCE [LARGE SCALE GENOMIC DNA]</scope>
    <source>
        <tissue evidence="1">Leaves</tissue>
    </source>
</reference>
<keyword evidence="2" id="KW-1185">Reference proteome</keyword>
<comment type="caution">
    <text evidence="1">The sequence shown here is derived from an EMBL/GenBank/DDBJ whole genome shotgun (WGS) entry which is preliminary data.</text>
</comment>
<protein>
    <submittedName>
        <fullName evidence="1">Uncharacterized protein</fullName>
    </submittedName>
</protein>
<organism evidence="1 2">
    <name type="scientific">Stylosanthes scabra</name>
    <dbReference type="NCBI Taxonomy" id="79078"/>
    <lineage>
        <taxon>Eukaryota</taxon>
        <taxon>Viridiplantae</taxon>
        <taxon>Streptophyta</taxon>
        <taxon>Embryophyta</taxon>
        <taxon>Tracheophyta</taxon>
        <taxon>Spermatophyta</taxon>
        <taxon>Magnoliopsida</taxon>
        <taxon>eudicotyledons</taxon>
        <taxon>Gunneridae</taxon>
        <taxon>Pentapetalae</taxon>
        <taxon>rosids</taxon>
        <taxon>fabids</taxon>
        <taxon>Fabales</taxon>
        <taxon>Fabaceae</taxon>
        <taxon>Papilionoideae</taxon>
        <taxon>50 kb inversion clade</taxon>
        <taxon>dalbergioids sensu lato</taxon>
        <taxon>Dalbergieae</taxon>
        <taxon>Pterocarpus clade</taxon>
        <taxon>Stylosanthes</taxon>
    </lineage>
</organism>
<dbReference type="EMBL" id="JASCZI010152550">
    <property type="protein sequence ID" value="MED6176319.1"/>
    <property type="molecule type" value="Genomic_DNA"/>
</dbReference>